<proteinExistence type="predicted"/>
<comment type="caution">
    <text evidence="1">The sequence shown here is derived from an EMBL/GenBank/DDBJ whole genome shotgun (WGS) entry which is preliminary data.</text>
</comment>
<evidence type="ECO:0000313" key="1">
    <source>
        <dbReference type="EMBL" id="MBK1871505.1"/>
    </source>
</evidence>
<reference evidence="1" key="1">
    <citation type="submission" date="2021-01" db="EMBL/GenBank/DDBJ databases">
        <authorList>
            <person name="Sun Q."/>
        </authorList>
    </citation>
    <scope>NUCLEOTIDE SEQUENCE</scope>
    <source>
        <strain evidence="1">YIM B02566</strain>
    </source>
</reference>
<evidence type="ECO:0000313" key="2">
    <source>
        <dbReference type="Proteomes" id="UP000616151"/>
    </source>
</evidence>
<name>A0ACC5RFT1_9HYPH</name>
<sequence>MNLVTIITVLCALGAGLTAGIFYAFSTFVMAALARLPPPEGIAAMNAINVTVINPWFMAVFMGTPLLCVVVAVLAVLNWSTPGSATILIAALLYVAGSFVVTMIFNVPLNDALAAVSPTSPEGAALWTRYLSDWTFWNHVRTAVPLLATVLFIVGLLLQRNPGP</sequence>
<accession>A0ACC5RFT1</accession>
<organism evidence="1 2">
    <name type="scientific">Taklimakanibacter albus</name>
    <dbReference type="NCBI Taxonomy" id="2800327"/>
    <lineage>
        <taxon>Bacteria</taxon>
        <taxon>Pseudomonadati</taxon>
        <taxon>Pseudomonadota</taxon>
        <taxon>Alphaproteobacteria</taxon>
        <taxon>Hyphomicrobiales</taxon>
        <taxon>Aestuariivirgaceae</taxon>
        <taxon>Taklimakanibacter</taxon>
    </lineage>
</organism>
<dbReference type="Proteomes" id="UP000616151">
    <property type="component" value="Unassembled WGS sequence"/>
</dbReference>
<protein>
    <submittedName>
        <fullName evidence="1">DUF1772 domain-containing protein</fullName>
    </submittedName>
</protein>
<keyword evidence="2" id="KW-1185">Reference proteome</keyword>
<dbReference type="EMBL" id="JAENHL010000008">
    <property type="protein sequence ID" value="MBK1871505.1"/>
    <property type="molecule type" value="Genomic_DNA"/>
</dbReference>
<gene>
    <name evidence="1" type="ORF">JHL16_34385</name>
</gene>